<name>A0ABS1HFL3_9BACT</name>
<evidence type="ECO:0000259" key="6">
    <source>
        <dbReference type="SMART" id="SM00327"/>
    </source>
</evidence>
<dbReference type="InterPro" id="IPR036465">
    <property type="entry name" value="vWFA_dom_sf"/>
</dbReference>
<dbReference type="Gene3D" id="1.25.40.10">
    <property type="entry name" value="Tetratricopeptide repeat domain"/>
    <property type="match status" value="1"/>
</dbReference>
<keyword evidence="5" id="KW-0472">Membrane</keyword>
<feature type="transmembrane region" description="Helical" evidence="5">
    <location>
        <begin position="64"/>
        <end position="87"/>
    </location>
</feature>
<evidence type="ECO:0000313" key="8">
    <source>
        <dbReference type="Proteomes" id="UP000605676"/>
    </source>
</evidence>
<dbReference type="Pfam" id="PF13519">
    <property type="entry name" value="VWA_2"/>
    <property type="match status" value="1"/>
</dbReference>
<dbReference type="InterPro" id="IPR019734">
    <property type="entry name" value="TPR_rpt"/>
</dbReference>
<dbReference type="Gene3D" id="3.40.50.410">
    <property type="entry name" value="von Willebrand factor, type A domain"/>
    <property type="match status" value="1"/>
</dbReference>
<dbReference type="Proteomes" id="UP000605676">
    <property type="component" value="Unassembled WGS sequence"/>
</dbReference>
<keyword evidence="5" id="KW-1133">Transmembrane helix</keyword>
<evidence type="ECO:0000256" key="2">
    <source>
        <dbReference type="ARBA" id="ARBA00022803"/>
    </source>
</evidence>
<comment type="caution">
    <text evidence="7">The sequence shown here is derived from an EMBL/GenBank/DDBJ whole genome shotgun (WGS) entry which is preliminary data.</text>
</comment>
<evidence type="ECO:0000256" key="1">
    <source>
        <dbReference type="ARBA" id="ARBA00022737"/>
    </source>
</evidence>
<dbReference type="SUPFAM" id="SSF53300">
    <property type="entry name" value="vWA-like"/>
    <property type="match status" value="1"/>
</dbReference>
<dbReference type="PANTHER" id="PTHR22550:SF14">
    <property type="entry name" value="VWFA DOMAIN-CONTAINING PROTEIN"/>
    <property type="match status" value="1"/>
</dbReference>
<sequence length="579" mass="66753">MFNKFEYIIQHIHFIQPLWFWAFVPLLAILILVYISNRENKKWQKLVAPHLRPYMFVKGSKSAFWLPILDFVLCCSSIIIALAGPAWKMKDIPQGNAAASLLIGLDLSHSMLAEDISPNRLERMKLKISDLLDANPETDIGLFAYSGTPHIVVPFCNDYSIIRHHIENLHPAMMPVRGTNLQLAIELVDSLLRKYDAPSTLLLITDELSNEDATYIETFCNNSIHKVNIIPAATADGGSMPSFKNKRLTLKDKNGKERIAKPDMSVFQNTGLNNKVSITHLTLDKSDVESIAKLVRDNKSFTLKDKVDDEEWDNKGWWLILPVLLLILTWFRKGWSIFWMWMGIFLIQSCSPTDKNARWWYNNDYRAQSMMKDSLFEEAALTFESLQHKGTAYFKAQNYEAALEVFSHDSTETGYYNKAITLIQMGRLEEAQEAFNEVIALNPEMEVARQNLKRTQQMILQRDSITVPLEQVTQLDQNKKSEPLKEFQAKTKDKELSSDTEVDELPKDGKRITDEVETQISKAEELERPDESLEEQATQKDAKNIMLKKISADPSEFLRRRFKFQKEKHYPYTKETSDI</sequence>
<evidence type="ECO:0000313" key="7">
    <source>
        <dbReference type="EMBL" id="MBK3516431.1"/>
    </source>
</evidence>
<dbReference type="Pfam" id="PF07719">
    <property type="entry name" value="TPR_2"/>
    <property type="match status" value="1"/>
</dbReference>
<feature type="compositionally biased region" description="Basic and acidic residues" evidence="4">
    <location>
        <begin position="478"/>
        <end position="497"/>
    </location>
</feature>
<dbReference type="PANTHER" id="PTHR22550">
    <property type="entry name" value="SPORE GERMINATION PROTEIN"/>
    <property type="match status" value="1"/>
</dbReference>
<dbReference type="SMART" id="SM00327">
    <property type="entry name" value="VWA"/>
    <property type="match status" value="1"/>
</dbReference>
<dbReference type="RefSeq" id="WP_200463662.1">
    <property type="nucleotide sequence ID" value="NZ_JAENRR010000006.1"/>
</dbReference>
<dbReference type="SUPFAM" id="SSF48452">
    <property type="entry name" value="TPR-like"/>
    <property type="match status" value="1"/>
</dbReference>
<dbReference type="EMBL" id="JAENRR010000006">
    <property type="protein sequence ID" value="MBK3516431.1"/>
    <property type="molecule type" value="Genomic_DNA"/>
</dbReference>
<feature type="compositionally biased region" description="Basic and acidic residues" evidence="4">
    <location>
        <begin position="504"/>
        <end position="514"/>
    </location>
</feature>
<feature type="region of interest" description="Disordered" evidence="4">
    <location>
        <begin position="478"/>
        <end position="540"/>
    </location>
</feature>
<feature type="compositionally biased region" description="Basic and acidic residues" evidence="4">
    <location>
        <begin position="522"/>
        <end position="540"/>
    </location>
</feature>
<keyword evidence="8" id="KW-1185">Reference proteome</keyword>
<protein>
    <submittedName>
        <fullName evidence="7">VWA domain-containing protein</fullName>
    </submittedName>
</protein>
<keyword evidence="2 3" id="KW-0802">TPR repeat</keyword>
<dbReference type="InterPro" id="IPR013105">
    <property type="entry name" value="TPR_2"/>
</dbReference>
<evidence type="ECO:0000256" key="3">
    <source>
        <dbReference type="PROSITE-ProRule" id="PRU00339"/>
    </source>
</evidence>
<evidence type="ECO:0000256" key="5">
    <source>
        <dbReference type="SAM" id="Phobius"/>
    </source>
</evidence>
<proteinExistence type="predicted"/>
<dbReference type="InterPro" id="IPR011990">
    <property type="entry name" value="TPR-like_helical_dom_sf"/>
</dbReference>
<keyword evidence="5" id="KW-0812">Transmembrane</keyword>
<dbReference type="SMART" id="SM00028">
    <property type="entry name" value="TPR"/>
    <property type="match status" value="1"/>
</dbReference>
<accession>A0ABS1HFL3</accession>
<reference evidence="7 8" key="1">
    <citation type="submission" date="2021-01" db="EMBL/GenBank/DDBJ databases">
        <title>Carboxyliciviraga sp.nov., isolated from coastal sediments.</title>
        <authorList>
            <person name="Lu D."/>
            <person name="Zhang T."/>
        </authorList>
    </citation>
    <scope>NUCLEOTIDE SEQUENCE [LARGE SCALE GENOMIC DNA]</scope>
    <source>
        <strain evidence="7 8">N1Y132</strain>
    </source>
</reference>
<dbReference type="PROSITE" id="PS50005">
    <property type="entry name" value="TPR"/>
    <property type="match status" value="1"/>
</dbReference>
<dbReference type="InterPro" id="IPR002035">
    <property type="entry name" value="VWF_A"/>
</dbReference>
<evidence type="ECO:0000256" key="4">
    <source>
        <dbReference type="SAM" id="MobiDB-lite"/>
    </source>
</evidence>
<gene>
    <name evidence="7" type="ORF">JIV24_03695</name>
</gene>
<dbReference type="InterPro" id="IPR050768">
    <property type="entry name" value="UPF0353/GerABKA_families"/>
</dbReference>
<feature type="domain" description="VWFA" evidence="6">
    <location>
        <begin position="98"/>
        <end position="269"/>
    </location>
</feature>
<organism evidence="7 8">
    <name type="scientific">Carboxylicivirga marina</name>
    <dbReference type="NCBI Taxonomy" id="2800988"/>
    <lineage>
        <taxon>Bacteria</taxon>
        <taxon>Pseudomonadati</taxon>
        <taxon>Bacteroidota</taxon>
        <taxon>Bacteroidia</taxon>
        <taxon>Marinilabiliales</taxon>
        <taxon>Marinilabiliaceae</taxon>
        <taxon>Carboxylicivirga</taxon>
    </lineage>
</organism>
<keyword evidence="1" id="KW-0677">Repeat</keyword>
<feature type="transmembrane region" description="Helical" evidence="5">
    <location>
        <begin position="18"/>
        <end position="35"/>
    </location>
</feature>
<feature type="repeat" description="TPR" evidence="3">
    <location>
        <begin position="412"/>
        <end position="445"/>
    </location>
</feature>